<dbReference type="SUPFAM" id="SSF53597">
    <property type="entry name" value="Dihydrofolate reductase-like"/>
    <property type="match status" value="1"/>
</dbReference>
<sequence length="218" mass="23604">MSVDGKIADVSRAAARFGSAQDKAHLERQVALADGVLLGAGTLRAYGTTLRVQQPALVTQRQQQGKPSQPVQIVCSRSAVISPQLPFFRQTVPRWLLTTTVGAQGWQDGDSFERILTVETAAGDIDWQAAFRQLWGFGLRQLAVLGGGTLVGSLLEANLLDECWLTVCPLLLGGASAPTPIDGPGLMAELAPRLQLLDVSTIDDEVFLHYRVRKVRKF</sequence>
<evidence type="ECO:0000313" key="6">
    <source>
        <dbReference type="Proteomes" id="UP000239576"/>
    </source>
</evidence>
<organism evidence="5 6">
    <name type="scientific">Stenomitos frigidus ULC18</name>
    <dbReference type="NCBI Taxonomy" id="2107698"/>
    <lineage>
        <taxon>Bacteria</taxon>
        <taxon>Bacillati</taxon>
        <taxon>Cyanobacteriota</taxon>
        <taxon>Cyanophyceae</taxon>
        <taxon>Leptolyngbyales</taxon>
        <taxon>Leptolyngbyaceae</taxon>
        <taxon>Stenomitos</taxon>
    </lineage>
</organism>
<keyword evidence="3" id="KW-0560">Oxidoreductase</keyword>
<dbReference type="Proteomes" id="UP000239576">
    <property type="component" value="Unassembled WGS sequence"/>
</dbReference>
<dbReference type="PANTHER" id="PTHR38011:SF7">
    <property type="entry name" value="2,5-DIAMINO-6-RIBOSYLAMINO-4(3H)-PYRIMIDINONE 5'-PHOSPHATE REDUCTASE"/>
    <property type="match status" value="1"/>
</dbReference>
<dbReference type="GO" id="GO:0008703">
    <property type="term" value="F:5-amino-6-(5-phosphoribosylamino)uracil reductase activity"/>
    <property type="evidence" value="ECO:0007669"/>
    <property type="project" value="InterPro"/>
</dbReference>
<gene>
    <name evidence="5" type="ORF">C7B82_02165</name>
</gene>
<evidence type="ECO:0000256" key="2">
    <source>
        <dbReference type="ARBA" id="ARBA00022857"/>
    </source>
</evidence>
<dbReference type="EMBL" id="PVWK01000014">
    <property type="protein sequence ID" value="PSB34466.1"/>
    <property type="molecule type" value="Genomic_DNA"/>
</dbReference>
<evidence type="ECO:0000256" key="3">
    <source>
        <dbReference type="ARBA" id="ARBA00023002"/>
    </source>
</evidence>
<comment type="pathway">
    <text evidence="1">Cofactor biosynthesis; riboflavin biosynthesis.</text>
</comment>
<feature type="domain" description="Bacterial bifunctional deaminase-reductase C-terminal" evidence="4">
    <location>
        <begin position="1"/>
        <end position="207"/>
    </location>
</feature>
<accession>A0A2T1EP06</accession>
<dbReference type="Pfam" id="PF01872">
    <property type="entry name" value="RibD_C"/>
    <property type="match status" value="1"/>
</dbReference>
<dbReference type="InterPro" id="IPR024072">
    <property type="entry name" value="DHFR-like_dom_sf"/>
</dbReference>
<keyword evidence="2" id="KW-0521">NADP</keyword>
<evidence type="ECO:0000259" key="4">
    <source>
        <dbReference type="Pfam" id="PF01872"/>
    </source>
</evidence>
<proteinExistence type="predicted"/>
<keyword evidence="6" id="KW-1185">Reference proteome</keyword>
<name>A0A2T1EP06_9CYAN</name>
<dbReference type="AlphaFoldDB" id="A0A2T1EP06"/>
<dbReference type="InterPro" id="IPR002734">
    <property type="entry name" value="RibDG_C"/>
</dbReference>
<dbReference type="OrthoDB" id="9800865at2"/>
<comment type="caution">
    <text evidence="5">The sequence shown here is derived from an EMBL/GenBank/DDBJ whole genome shotgun (WGS) entry which is preliminary data.</text>
</comment>
<dbReference type="PANTHER" id="PTHR38011">
    <property type="entry name" value="DIHYDROFOLATE REDUCTASE FAMILY PROTEIN (AFU_ORTHOLOGUE AFUA_8G06820)"/>
    <property type="match status" value="1"/>
</dbReference>
<protein>
    <submittedName>
        <fullName evidence="5">Riboflavin deaminase</fullName>
    </submittedName>
</protein>
<dbReference type="InterPro" id="IPR050765">
    <property type="entry name" value="Riboflavin_Biosynth_HTPR"/>
</dbReference>
<reference evidence="6" key="1">
    <citation type="submission" date="2018-02" db="EMBL/GenBank/DDBJ databases">
        <authorList>
            <person name="Moore K."/>
            <person name="Momper L."/>
        </authorList>
    </citation>
    <scope>NUCLEOTIDE SEQUENCE [LARGE SCALE GENOMIC DNA]</scope>
    <source>
        <strain evidence="6">ULC18</strain>
    </source>
</reference>
<dbReference type="GO" id="GO:0009231">
    <property type="term" value="P:riboflavin biosynthetic process"/>
    <property type="evidence" value="ECO:0007669"/>
    <property type="project" value="InterPro"/>
</dbReference>
<evidence type="ECO:0000313" key="5">
    <source>
        <dbReference type="EMBL" id="PSB34466.1"/>
    </source>
</evidence>
<dbReference type="Gene3D" id="3.40.430.10">
    <property type="entry name" value="Dihydrofolate Reductase, subunit A"/>
    <property type="match status" value="1"/>
</dbReference>
<evidence type="ECO:0000256" key="1">
    <source>
        <dbReference type="ARBA" id="ARBA00005104"/>
    </source>
</evidence>
<reference evidence="5 6" key="2">
    <citation type="submission" date="2018-03" db="EMBL/GenBank/DDBJ databases">
        <title>The ancient ancestry and fast evolution of plastids.</title>
        <authorList>
            <person name="Moore K.R."/>
            <person name="Magnabosco C."/>
            <person name="Momper L."/>
            <person name="Gold D.A."/>
            <person name="Bosak T."/>
            <person name="Fournier G.P."/>
        </authorList>
    </citation>
    <scope>NUCLEOTIDE SEQUENCE [LARGE SCALE GENOMIC DNA]</scope>
    <source>
        <strain evidence="5 6">ULC18</strain>
    </source>
</reference>